<dbReference type="Pfam" id="PF00535">
    <property type="entry name" value="Glycos_transf_2"/>
    <property type="match status" value="1"/>
</dbReference>
<feature type="transmembrane region" description="Helical" evidence="1">
    <location>
        <begin position="331"/>
        <end position="359"/>
    </location>
</feature>
<feature type="transmembrane region" description="Helical" evidence="1">
    <location>
        <begin position="46"/>
        <end position="68"/>
    </location>
</feature>
<dbReference type="NCBIfam" id="TIGR03469">
    <property type="entry name" value="HpnB"/>
    <property type="match status" value="1"/>
</dbReference>
<evidence type="ECO:0000313" key="4">
    <source>
        <dbReference type="Proteomes" id="UP000182589"/>
    </source>
</evidence>
<gene>
    <name evidence="3" type="ORF">SAMN04489725_106122</name>
</gene>
<dbReference type="InterPro" id="IPR001173">
    <property type="entry name" value="Glyco_trans_2-like"/>
</dbReference>
<evidence type="ECO:0000259" key="2">
    <source>
        <dbReference type="Pfam" id="PF00535"/>
    </source>
</evidence>
<keyword evidence="4" id="KW-1185">Reference proteome</keyword>
<accession>A0A1H2TTI4</accession>
<dbReference type="Proteomes" id="UP000182589">
    <property type="component" value="Unassembled WGS sequence"/>
</dbReference>
<evidence type="ECO:0000313" key="3">
    <source>
        <dbReference type="EMBL" id="SDW47087.1"/>
    </source>
</evidence>
<organism evidence="3 4">
    <name type="scientific">Alicyclobacillus hesperidum</name>
    <dbReference type="NCBI Taxonomy" id="89784"/>
    <lineage>
        <taxon>Bacteria</taxon>
        <taxon>Bacillati</taxon>
        <taxon>Bacillota</taxon>
        <taxon>Bacilli</taxon>
        <taxon>Bacillales</taxon>
        <taxon>Alicyclobacillaceae</taxon>
        <taxon>Alicyclobacillus</taxon>
    </lineage>
</organism>
<dbReference type="AlphaFoldDB" id="A0A1H2TTI4"/>
<dbReference type="STRING" id="89784.SAMN04489725_106122"/>
<dbReference type="InterPro" id="IPR017832">
    <property type="entry name" value="Glyco_trans_2_hopen-assoc_HpnB"/>
</dbReference>
<dbReference type="Gene3D" id="3.90.550.10">
    <property type="entry name" value="Spore Coat Polysaccharide Biosynthesis Protein SpsA, Chain A"/>
    <property type="match status" value="1"/>
</dbReference>
<feature type="domain" description="Glycosyltransferase 2-like" evidence="2">
    <location>
        <begin position="91"/>
        <end position="265"/>
    </location>
</feature>
<feature type="transmembrane region" description="Helical" evidence="1">
    <location>
        <begin position="394"/>
        <end position="413"/>
    </location>
</feature>
<name>A0A1H2TTI4_9BACL</name>
<sequence length="435" mass="48988">MPSSCRRLGAPARIISENKLDFNLLNSIERIELPRQVNDMPWFADLVSAITCLAWLFLLCCRGFYWLMGDGLTDKRMKEHDGVSSWPKVCAIVPARNEADVLGETLPSLLNQNYAGEFHVILVDDHSDDGTSEVARNIAQTLLRQDRLQILKSAPLPNGWAGKVWAMQNGLHEVPPDAEYVLLTDADIRHPESSVSRLVEQAKRQRRDFVSLMVRLHVESKWEALLIPAFVYFFAKLYPFRWVANDKRKTAAAAGGCILVRRELIQTADGLTPISGAVIDDCSLAKLVQSRGATLWLGLGSDFASVRRYTSLAEIWNMVARSAFVQLNYSLWLLVGTAIGMTLLYLVPVVITIAGICLISLGHTDWIWPGMLGLVAWCIMSATFVPILRWYRLALWRVITLPAAGFLYTLMTIDSAIRFWQRRAGAWKGRPYEMH</sequence>
<feature type="transmembrane region" description="Helical" evidence="1">
    <location>
        <begin position="366"/>
        <end position="388"/>
    </location>
</feature>
<protein>
    <submittedName>
        <fullName evidence="3">Hopene-associated glycosyltransferase HpnB</fullName>
    </submittedName>
</protein>
<proteinExistence type="predicted"/>
<dbReference type="PANTHER" id="PTHR43646">
    <property type="entry name" value="GLYCOSYLTRANSFERASE"/>
    <property type="match status" value="1"/>
</dbReference>
<dbReference type="PANTHER" id="PTHR43646:SF3">
    <property type="entry name" value="SLR1566 PROTEIN"/>
    <property type="match status" value="1"/>
</dbReference>
<keyword evidence="3" id="KW-0808">Transferase</keyword>
<reference evidence="4" key="1">
    <citation type="submission" date="2016-10" db="EMBL/GenBank/DDBJ databases">
        <authorList>
            <person name="Varghese N."/>
        </authorList>
    </citation>
    <scope>NUCLEOTIDE SEQUENCE [LARGE SCALE GENOMIC DNA]</scope>
    <source>
        <strain evidence="4">DSM 12489</strain>
    </source>
</reference>
<evidence type="ECO:0000256" key="1">
    <source>
        <dbReference type="SAM" id="Phobius"/>
    </source>
</evidence>
<keyword evidence="1" id="KW-1133">Transmembrane helix</keyword>
<keyword evidence="1" id="KW-0812">Transmembrane</keyword>
<keyword evidence="1" id="KW-0472">Membrane</keyword>
<dbReference type="GO" id="GO:0016740">
    <property type="term" value="F:transferase activity"/>
    <property type="evidence" value="ECO:0007669"/>
    <property type="project" value="UniProtKB-KW"/>
</dbReference>
<dbReference type="EMBL" id="FNOJ01000006">
    <property type="protein sequence ID" value="SDW47087.1"/>
    <property type="molecule type" value="Genomic_DNA"/>
</dbReference>
<dbReference type="InterPro" id="IPR029044">
    <property type="entry name" value="Nucleotide-diphossugar_trans"/>
</dbReference>
<dbReference type="SUPFAM" id="SSF53448">
    <property type="entry name" value="Nucleotide-diphospho-sugar transferases"/>
    <property type="match status" value="1"/>
</dbReference>